<accession>A0ABU5TQI8</accession>
<proteinExistence type="predicted"/>
<sequence>MERLTTHDLWIADILEGIEADIAQVSADGAYDHRHCYDEIAQHGAKALKMLPMSAIAKCSSKLLINLASQLLNYKPKSTVAKPMRCYREILS</sequence>
<dbReference type="EMBL" id="JAYGIE010000131">
    <property type="protein sequence ID" value="MEA5480542.1"/>
    <property type="molecule type" value="Genomic_DNA"/>
</dbReference>
<keyword evidence="2" id="KW-1185">Reference proteome</keyword>
<protein>
    <recommendedName>
        <fullName evidence="3">Transposase</fullName>
    </recommendedName>
</protein>
<reference evidence="1 2" key="1">
    <citation type="submission" date="2023-12" db="EMBL/GenBank/DDBJ databases">
        <title>Baltic Sea Cyanobacteria.</title>
        <authorList>
            <person name="Delbaje E."/>
            <person name="Fewer D.P."/>
            <person name="Shishido T.K."/>
        </authorList>
    </citation>
    <scope>NUCLEOTIDE SEQUENCE [LARGE SCALE GENOMIC DNA]</scope>
    <source>
        <strain evidence="1 2">UHCC 0370</strain>
    </source>
</reference>
<comment type="caution">
    <text evidence="1">The sequence shown here is derived from an EMBL/GenBank/DDBJ whole genome shotgun (WGS) entry which is preliminary data.</text>
</comment>
<name>A0ABU5TQI8_9CYAN</name>
<dbReference type="Proteomes" id="UP001301388">
    <property type="component" value="Unassembled WGS sequence"/>
</dbReference>
<evidence type="ECO:0000313" key="2">
    <source>
        <dbReference type="Proteomes" id="UP001301388"/>
    </source>
</evidence>
<organism evidence="1 2">
    <name type="scientific">Pseudanabaena galeata UHCC 0370</name>
    <dbReference type="NCBI Taxonomy" id="3110310"/>
    <lineage>
        <taxon>Bacteria</taxon>
        <taxon>Bacillati</taxon>
        <taxon>Cyanobacteriota</taxon>
        <taxon>Cyanophyceae</taxon>
        <taxon>Pseudanabaenales</taxon>
        <taxon>Pseudanabaenaceae</taxon>
        <taxon>Pseudanabaena</taxon>
    </lineage>
</organism>
<gene>
    <name evidence="1" type="ORF">VB774_23145</name>
</gene>
<evidence type="ECO:0000313" key="1">
    <source>
        <dbReference type="EMBL" id="MEA5480542.1"/>
    </source>
</evidence>
<evidence type="ECO:0008006" key="3">
    <source>
        <dbReference type="Google" id="ProtNLM"/>
    </source>
</evidence>